<proteinExistence type="predicted"/>
<gene>
    <name evidence="1" type="ORF">NIES23_53180</name>
</gene>
<evidence type="ECO:0000313" key="1">
    <source>
        <dbReference type="EMBL" id="BAY72493.1"/>
    </source>
</evidence>
<organism evidence="1 2">
    <name type="scientific">Trichormus variabilis NIES-23</name>
    <dbReference type="NCBI Taxonomy" id="1973479"/>
    <lineage>
        <taxon>Bacteria</taxon>
        <taxon>Bacillati</taxon>
        <taxon>Cyanobacteriota</taxon>
        <taxon>Cyanophyceae</taxon>
        <taxon>Nostocales</taxon>
        <taxon>Nostocaceae</taxon>
        <taxon>Trichormus</taxon>
    </lineage>
</organism>
<accession>A0A1Z4KUC6</accession>
<sequence length="62" mass="7043">MGIKKMTAFESLIQIVINKCEEKVTTMRFNWFAGLKQVKVGNATNTYIFQKSNQILIFVGNG</sequence>
<dbReference type="Proteomes" id="UP000217507">
    <property type="component" value="Chromosome"/>
</dbReference>
<protein>
    <submittedName>
        <fullName evidence="1">Uncharacterized protein</fullName>
    </submittedName>
</protein>
<dbReference type="AlphaFoldDB" id="A0A1Z4KUC6"/>
<name>A0A1Z4KUC6_ANAVA</name>
<dbReference type="EMBL" id="AP018216">
    <property type="protein sequence ID" value="BAY72493.1"/>
    <property type="molecule type" value="Genomic_DNA"/>
</dbReference>
<evidence type="ECO:0000313" key="2">
    <source>
        <dbReference type="Proteomes" id="UP000217507"/>
    </source>
</evidence>
<reference evidence="1 2" key="1">
    <citation type="submission" date="2017-06" db="EMBL/GenBank/DDBJ databases">
        <title>Genome sequencing of cyanobaciteial culture collection at National Institute for Environmental Studies (NIES).</title>
        <authorList>
            <person name="Hirose Y."/>
            <person name="Shimura Y."/>
            <person name="Fujisawa T."/>
            <person name="Nakamura Y."/>
            <person name="Kawachi M."/>
        </authorList>
    </citation>
    <scope>NUCLEOTIDE SEQUENCE [LARGE SCALE GENOMIC DNA]</scope>
    <source>
        <strain evidence="1 2">NIES-23</strain>
    </source>
</reference>